<organism evidence="4 5">
    <name type="scientific">Epidermidibacterium keratini</name>
    <dbReference type="NCBI Taxonomy" id="1891644"/>
    <lineage>
        <taxon>Bacteria</taxon>
        <taxon>Bacillati</taxon>
        <taxon>Actinomycetota</taxon>
        <taxon>Actinomycetes</taxon>
        <taxon>Sporichthyales</taxon>
        <taxon>Sporichthyaceae</taxon>
        <taxon>Epidermidibacterium</taxon>
    </lineage>
</organism>
<dbReference type="PANTHER" id="PTHR44196:SF2">
    <property type="entry name" value="SHORT-CHAIN DEHYDROGENASE-RELATED"/>
    <property type="match status" value="1"/>
</dbReference>
<dbReference type="PRINTS" id="PR00081">
    <property type="entry name" value="GDHRDH"/>
</dbReference>
<dbReference type="Proteomes" id="UP000463857">
    <property type="component" value="Chromosome"/>
</dbReference>
<comment type="similarity">
    <text evidence="1 3">Belongs to the short-chain dehydrogenases/reductases (SDR) family.</text>
</comment>
<dbReference type="InterPro" id="IPR002347">
    <property type="entry name" value="SDR_fam"/>
</dbReference>
<proteinExistence type="inferred from homology"/>
<dbReference type="EMBL" id="CP047156">
    <property type="protein sequence ID" value="QHC00930.1"/>
    <property type="molecule type" value="Genomic_DNA"/>
</dbReference>
<dbReference type="Pfam" id="PF00106">
    <property type="entry name" value="adh_short"/>
    <property type="match status" value="1"/>
</dbReference>
<evidence type="ECO:0000313" key="4">
    <source>
        <dbReference type="EMBL" id="QHC00930.1"/>
    </source>
</evidence>
<dbReference type="PRINTS" id="PR00080">
    <property type="entry name" value="SDRFAMILY"/>
</dbReference>
<dbReference type="FunCoup" id="A0A7L4YP89">
    <property type="interactions" value="148"/>
</dbReference>
<dbReference type="AlphaFoldDB" id="A0A7L4YP89"/>
<evidence type="ECO:0000256" key="1">
    <source>
        <dbReference type="ARBA" id="ARBA00006484"/>
    </source>
</evidence>
<dbReference type="RefSeq" id="WP_159545899.1">
    <property type="nucleotide sequence ID" value="NZ_CP047156.1"/>
</dbReference>
<dbReference type="PANTHER" id="PTHR44196">
    <property type="entry name" value="DEHYDROGENASE/REDUCTASE SDR FAMILY MEMBER 7B"/>
    <property type="match status" value="1"/>
</dbReference>
<dbReference type="PIRSF" id="PIRSF000126">
    <property type="entry name" value="11-beta-HSD1"/>
    <property type="match status" value="1"/>
</dbReference>
<name>A0A7L4YP89_9ACTN</name>
<gene>
    <name evidence="4" type="ORF">EK0264_11965</name>
</gene>
<dbReference type="CDD" id="cd05233">
    <property type="entry name" value="SDR_c"/>
    <property type="match status" value="1"/>
</dbReference>
<reference evidence="4 5" key="1">
    <citation type="journal article" date="2018" name="Int. J. Syst. Evol. Microbiol.">
        <title>Epidermidibacterium keratini gen. nov., sp. nov., a member of the family Sporichthyaceae, isolated from keratin epidermis.</title>
        <authorList>
            <person name="Lee D.G."/>
            <person name="Trujillo M.E."/>
            <person name="Kang S."/>
            <person name="Nam J.J."/>
            <person name="Kim Y.J."/>
        </authorList>
    </citation>
    <scope>NUCLEOTIDE SEQUENCE [LARGE SCALE GENOMIC DNA]</scope>
    <source>
        <strain evidence="4 5">EPI-7</strain>
    </source>
</reference>
<protein>
    <submittedName>
        <fullName evidence="4">SDR family NAD(P)-dependent oxidoreductase</fullName>
    </submittedName>
</protein>
<keyword evidence="5" id="KW-1185">Reference proteome</keyword>
<dbReference type="OrthoDB" id="9810734at2"/>
<dbReference type="InterPro" id="IPR020904">
    <property type="entry name" value="Sc_DH/Rdtase_CS"/>
</dbReference>
<dbReference type="KEGG" id="eke:EK0264_11965"/>
<dbReference type="PROSITE" id="PS00061">
    <property type="entry name" value="ADH_SHORT"/>
    <property type="match status" value="1"/>
</dbReference>
<dbReference type="GO" id="GO:0016020">
    <property type="term" value="C:membrane"/>
    <property type="evidence" value="ECO:0007669"/>
    <property type="project" value="TreeGrafter"/>
</dbReference>
<evidence type="ECO:0000256" key="3">
    <source>
        <dbReference type="RuleBase" id="RU000363"/>
    </source>
</evidence>
<dbReference type="InParanoid" id="A0A7L4YP89"/>
<accession>A0A7L4YP89</accession>
<dbReference type="SUPFAM" id="SSF51735">
    <property type="entry name" value="NAD(P)-binding Rossmann-fold domains"/>
    <property type="match status" value="1"/>
</dbReference>
<sequence>MATALVTGASSGLGAEYADQLGALGYDVVLTGRDERALDEVAERVRANGVNADVLVADLTTEDGLAAVEDAIVERDVSMLVNNAGSGTPGHFLRADPEVEQRMLELNVTAVMRLCRAAIPGMQRRGRGEIINVASVAAFVPSDTGPGYAASKSYVVMLTESLATALAGSRVRMMAVCPGFVRTDFHRRIDMDTSWIPGWAWLEPAQVVRESLRDLARGRTRSVPSARYKVAMGLAAITPRPLLRRVIAASSGHVDRA</sequence>
<dbReference type="Gene3D" id="3.40.50.720">
    <property type="entry name" value="NAD(P)-binding Rossmann-like Domain"/>
    <property type="match status" value="1"/>
</dbReference>
<evidence type="ECO:0000313" key="5">
    <source>
        <dbReference type="Proteomes" id="UP000463857"/>
    </source>
</evidence>
<keyword evidence="2" id="KW-0560">Oxidoreductase</keyword>
<evidence type="ECO:0000256" key="2">
    <source>
        <dbReference type="ARBA" id="ARBA00023002"/>
    </source>
</evidence>
<dbReference type="GO" id="GO:0016491">
    <property type="term" value="F:oxidoreductase activity"/>
    <property type="evidence" value="ECO:0007669"/>
    <property type="project" value="UniProtKB-KW"/>
</dbReference>
<dbReference type="InterPro" id="IPR036291">
    <property type="entry name" value="NAD(P)-bd_dom_sf"/>
</dbReference>